<dbReference type="InterPro" id="IPR043128">
    <property type="entry name" value="Rev_trsase/Diguanyl_cyclase"/>
</dbReference>
<evidence type="ECO:0000256" key="1">
    <source>
        <dbReference type="ARBA" id="ARBA00012493"/>
    </source>
</evidence>
<dbReference type="GO" id="GO:0003676">
    <property type="term" value="F:nucleic acid binding"/>
    <property type="evidence" value="ECO:0007669"/>
    <property type="project" value="InterPro"/>
</dbReference>
<feature type="compositionally biased region" description="Basic and acidic residues" evidence="10">
    <location>
        <begin position="33"/>
        <end position="59"/>
    </location>
</feature>
<dbReference type="GeneID" id="111021922"/>
<feature type="domain" description="Integrase catalytic" evidence="12">
    <location>
        <begin position="1022"/>
        <end position="1132"/>
    </location>
</feature>
<dbReference type="FunFam" id="3.30.70.270:FF:000020">
    <property type="entry name" value="Transposon Tf2-6 polyprotein-like Protein"/>
    <property type="match status" value="1"/>
</dbReference>
<evidence type="ECO:0000256" key="2">
    <source>
        <dbReference type="ARBA" id="ARBA00022670"/>
    </source>
</evidence>
<dbReference type="InterPro" id="IPR000477">
    <property type="entry name" value="RT_dom"/>
</dbReference>
<feature type="compositionally biased region" description="Basic residues" evidence="10">
    <location>
        <begin position="1288"/>
        <end position="1298"/>
    </location>
</feature>
<dbReference type="PANTHER" id="PTHR37984">
    <property type="entry name" value="PROTEIN CBG26694"/>
    <property type="match status" value="1"/>
</dbReference>
<evidence type="ECO:0000256" key="3">
    <source>
        <dbReference type="ARBA" id="ARBA00022679"/>
    </source>
</evidence>
<keyword evidence="4" id="KW-0548">Nucleotidyltransferase</keyword>
<dbReference type="InterPro" id="IPR041373">
    <property type="entry name" value="RT_RNaseH"/>
</dbReference>
<evidence type="ECO:0000256" key="4">
    <source>
        <dbReference type="ARBA" id="ARBA00022695"/>
    </source>
</evidence>
<dbReference type="InterPro" id="IPR012337">
    <property type="entry name" value="RNaseH-like_sf"/>
</dbReference>
<gene>
    <name evidence="14" type="primary">LOC111021922</name>
</gene>
<evidence type="ECO:0000256" key="9">
    <source>
        <dbReference type="ARBA" id="ARBA00023268"/>
    </source>
</evidence>
<keyword evidence="7" id="KW-0378">Hydrolase</keyword>
<dbReference type="EC" id="2.7.7.49" evidence="1"/>
<dbReference type="Pfam" id="PF17917">
    <property type="entry name" value="RT_RNaseH"/>
    <property type="match status" value="1"/>
</dbReference>
<dbReference type="Proteomes" id="UP000504603">
    <property type="component" value="Unplaced"/>
</dbReference>
<evidence type="ECO:0000259" key="12">
    <source>
        <dbReference type="PROSITE" id="PS50994"/>
    </source>
</evidence>
<evidence type="ECO:0000256" key="10">
    <source>
        <dbReference type="SAM" id="MobiDB-lite"/>
    </source>
</evidence>
<dbReference type="SUPFAM" id="SSF53098">
    <property type="entry name" value="Ribonuclease H-like"/>
    <property type="match status" value="1"/>
</dbReference>
<dbReference type="InterPro" id="IPR001584">
    <property type="entry name" value="Integrase_cat-core"/>
</dbReference>
<dbReference type="RefSeq" id="XP_022154744.1">
    <property type="nucleotide sequence ID" value="XM_022299052.1"/>
</dbReference>
<evidence type="ECO:0000256" key="7">
    <source>
        <dbReference type="ARBA" id="ARBA00022801"/>
    </source>
</evidence>
<feature type="region of interest" description="Disordered" evidence="10">
    <location>
        <begin position="1275"/>
        <end position="1307"/>
    </location>
</feature>
<dbReference type="InterPro" id="IPR036397">
    <property type="entry name" value="RNaseH_sf"/>
</dbReference>
<dbReference type="InterPro" id="IPR016197">
    <property type="entry name" value="Chromo-like_dom_sf"/>
</dbReference>
<sequence>MANKKQLEERCESTEKEVSGIKEVLQQISSQLEEQRKRSEAQMIEQRRKNEETQRKLDEFMLEVSQGKSPRPAAAENGSSALKRKLPEENSEQQGETSTGKAEGPGVERNKFKKVEMPVFTGDDPNSWLFRAERYFEINHLSEEEKMTVTIISFEGAAMKWYCWSENRQPFADWNNLKTRMFERFSDSKDQNLLSRFLSIKKEGTVTEYRQTFEAWSASLPDIAEDVMEIHTTRDGSPSQGPRTLANTPKTPPKTSETVTTRTVTLSGKSYPTAQPLRKEQTQKKLTETEYQRRKDKGLCFRSEEKYSIGHRCKNQELKVFVVHDDEGMELDQEELIMSTEGRETTIVEEVAELALNTVVGFSTPGTMKLRGLIEDKEVVILIDCGATHNFISQKLVDAFNLPLHETSNYGVIMGTGVVVRGKGICKGIILYLPELTIRENFLPLELGNLDVVLGMQWLSTQGTMEVDWQALTMSFRNGSNRIILKGDPTLMRMEVTLKKLARTWETHDQGFLVELRAFSAQPEGQEAIEAIIPNRRVQEIENLIAGYPEVFQPPSSLPPCRAIDHKIQLKDGQPSVNVRPYRYPHVQKTENEKLISEMLEAGVIRPSTSPYSSPVILVKKKDDELHGSKVYPKIDLKSGYHQIRMAPEDVHKTAFQTHEGHYEFMVMPFGLTNAPATFQALMNQIFRPFLRKFILVIFDDILIYSSDADAHIHHLTVVFNLLRDHSLCANLKKCQFAKEMIEYLGHLVSAEGVEADPEKIRAMLQWPQPTNLKELRGFLGLTGYYRKFVSNYGSIEAPLTQLLKRDAFHWTSEATEAFERLKNAMVTLPVLALPDFTLPFIIETDASGTGHSKWRPYLLGQRFIVRTDQQALKYLLEQKIVQPEYQKWVSKLLGYDFEIQYRPGLENKAVDALSRLPHISQLTALSTPTLIDVNVIKTEVAEDPEFTKILEELQKDPDSVPRYSLQQVVGGHSGFLRTYKRLTGELYWPGMKAMTKAYVEQCHTCQKNKNLVVAPTGLLQPLAIPDRIWEDISMDFIEGLPKSLGQDSIYVIVDRLSKYAHFIPLKHPFTAKTVAAVFVREVVRLHGFPRTIVSDRDKIFISHFWTELFCLQGTKLHRSTAYHPQTDGQSEIAVYGRPPPPLVLYGSQRTTDATLNQQLEERDIALDKLKANLILAQERMRKYADAHRREVEFEVGEQLRKVIGPGKEICSTVPPLMDDFEVLPEPEEVFALHHNDDTAELEALVHWKHTDEGDATWENLETFKLQFPNFHLEDKVTGPPGGDVRSPIRHTYVRRRTGGNSPSSDN</sequence>
<keyword evidence="6" id="KW-0255">Endonuclease</keyword>
<dbReference type="GO" id="GO:0015074">
    <property type="term" value="P:DNA integration"/>
    <property type="evidence" value="ECO:0007669"/>
    <property type="project" value="InterPro"/>
</dbReference>
<reference evidence="14" key="1">
    <citation type="submission" date="2025-08" db="UniProtKB">
        <authorList>
            <consortium name="RefSeq"/>
        </authorList>
    </citation>
    <scope>IDENTIFICATION</scope>
    <source>
        <strain evidence="14">OHB3-1</strain>
    </source>
</reference>
<dbReference type="SUPFAM" id="SSF50630">
    <property type="entry name" value="Acid proteases"/>
    <property type="match status" value="1"/>
</dbReference>
<dbReference type="Gene3D" id="3.30.70.270">
    <property type="match status" value="2"/>
</dbReference>
<protein>
    <recommendedName>
        <fullName evidence="1">RNA-directed DNA polymerase</fullName>
        <ecNumber evidence="1">2.7.7.49</ecNumber>
    </recommendedName>
</protein>
<evidence type="ECO:0000256" key="6">
    <source>
        <dbReference type="ARBA" id="ARBA00022759"/>
    </source>
</evidence>
<feature type="compositionally biased region" description="Basic and acidic residues" evidence="10">
    <location>
        <begin position="1"/>
        <end position="20"/>
    </location>
</feature>
<dbReference type="InterPro" id="IPR021109">
    <property type="entry name" value="Peptidase_aspartic_dom_sf"/>
</dbReference>
<dbReference type="GO" id="GO:0006508">
    <property type="term" value="P:proteolysis"/>
    <property type="evidence" value="ECO:0007669"/>
    <property type="project" value="UniProtKB-KW"/>
</dbReference>
<keyword evidence="3" id="KW-0808">Transferase</keyword>
<dbReference type="FunFam" id="3.10.10.10:FF:000007">
    <property type="entry name" value="Retrovirus-related Pol polyprotein from transposon 17.6-like Protein"/>
    <property type="match status" value="1"/>
</dbReference>
<dbReference type="Gene3D" id="3.10.10.10">
    <property type="entry name" value="HIV Type 1 Reverse Transcriptase, subunit A, domain 1"/>
    <property type="match status" value="1"/>
</dbReference>
<feature type="compositionally biased region" description="Polar residues" evidence="10">
    <location>
        <begin position="235"/>
        <end position="247"/>
    </location>
</feature>
<dbReference type="GO" id="GO:0008233">
    <property type="term" value="F:peptidase activity"/>
    <property type="evidence" value="ECO:0007669"/>
    <property type="project" value="UniProtKB-KW"/>
</dbReference>
<dbReference type="KEGG" id="mcha:111021922"/>
<dbReference type="CDD" id="cd01647">
    <property type="entry name" value="RT_LTR"/>
    <property type="match status" value="1"/>
</dbReference>
<evidence type="ECO:0000313" key="14">
    <source>
        <dbReference type="RefSeq" id="XP_022154744.1"/>
    </source>
</evidence>
<dbReference type="Pfam" id="PF17921">
    <property type="entry name" value="Integrase_H2C2"/>
    <property type="match status" value="1"/>
</dbReference>
<dbReference type="Pfam" id="PF03732">
    <property type="entry name" value="Retrotrans_gag"/>
    <property type="match status" value="1"/>
</dbReference>
<keyword evidence="8" id="KW-0695">RNA-directed DNA polymerase</keyword>
<dbReference type="InterPro" id="IPR041588">
    <property type="entry name" value="Integrase_H2C2"/>
</dbReference>
<proteinExistence type="predicted"/>
<dbReference type="OrthoDB" id="2013610at2759"/>
<dbReference type="GO" id="GO:0004519">
    <property type="term" value="F:endonuclease activity"/>
    <property type="evidence" value="ECO:0007669"/>
    <property type="project" value="UniProtKB-KW"/>
</dbReference>
<dbReference type="Gene3D" id="2.40.70.10">
    <property type="entry name" value="Acid Proteases"/>
    <property type="match status" value="1"/>
</dbReference>
<feature type="region of interest" description="Disordered" evidence="10">
    <location>
        <begin position="1"/>
        <end position="110"/>
    </location>
</feature>
<evidence type="ECO:0000259" key="11">
    <source>
        <dbReference type="PROSITE" id="PS50878"/>
    </source>
</evidence>
<dbReference type="SUPFAM" id="SSF54160">
    <property type="entry name" value="Chromo domain-like"/>
    <property type="match status" value="1"/>
</dbReference>
<feature type="domain" description="Reverse transcriptase" evidence="11">
    <location>
        <begin position="465"/>
        <end position="749"/>
    </location>
</feature>
<dbReference type="SUPFAM" id="SSF56672">
    <property type="entry name" value="DNA/RNA polymerases"/>
    <property type="match status" value="1"/>
</dbReference>
<dbReference type="InterPro" id="IPR043502">
    <property type="entry name" value="DNA/RNA_pol_sf"/>
</dbReference>
<organism evidence="13 14">
    <name type="scientific">Momordica charantia</name>
    <name type="common">Bitter gourd</name>
    <name type="synonym">Balsam pear</name>
    <dbReference type="NCBI Taxonomy" id="3673"/>
    <lineage>
        <taxon>Eukaryota</taxon>
        <taxon>Viridiplantae</taxon>
        <taxon>Streptophyta</taxon>
        <taxon>Embryophyta</taxon>
        <taxon>Tracheophyta</taxon>
        <taxon>Spermatophyta</taxon>
        <taxon>Magnoliopsida</taxon>
        <taxon>eudicotyledons</taxon>
        <taxon>Gunneridae</taxon>
        <taxon>Pentapetalae</taxon>
        <taxon>rosids</taxon>
        <taxon>fabids</taxon>
        <taxon>Cucurbitales</taxon>
        <taxon>Cucurbitaceae</taxon>
        <taxon>Momordiceae</taxon>
        <taxon>Momordica</taxon>
    </lineage>
</organism>
<dbReference type="InterPro" id="IPR050951">
    <property type="entry name" value="Retrovirus_Pol_polyprotein"/>
</dbReference>
<keyword evidence="13" id="KW-1185">Reference proteome</keyword>
<dbReference type="PANTHER" id="PTHR37984:SF5">
    <property type="entry name" value="PROTEIN NYNRIN-LIKE"/>
    <property type="match status" value="1"/>
</dbReference>
<dbReference type="PROSITE" id="PS50994">
    <property type="entry name" value="INTEGRASE"/>
    <property type="match status" value="1"/>
</dbReference>
<dbReference type="InterPro" id="IPR005162">
    <property type="entry name" value="Retrotrans_gag_dom"/>
</dbReference>
<dbReference type="CDD" id="cd00303">
    <property type="entry name" value="retropepsin_like"/>
    <property type="match status" value="1"/>
</dbReference>
<dbReference type="Pfam" id="PF17919">
    <property type="entry name" value="RT_RNaseH_2"/>
    <property type="match status" value="1"/>
</dbReference>
<dbReference type="InterPro" id="IPR041577">
    <property type="entry name" value="RT_RNaseH_2"/>
</dbReference>
<dbReference type="Gene3D" id="3.30.420.10">
    <property type="entry name" value="Ribonuclease H-like superfamily/Ribonuclease H"/>
    <property type="match status" value="1"/>
</dbReference>
<accession>A0A6J1DN22</accession>
<feature type="region of interest" description="Disordered" evidence="10">
    <location>
        <begin position="232"/>
        <end position="265"/>
    </location>
</feature>
<feature type="compositionally biased region" description="Low complexity" evidence="10">
    <location>
        <begin position="253"/>
        <end position="265"/>
    </location>
</feature>
<evidence type="ECO:0000256" key="5">
    <source>
        <dbReference type="ARBA" id="ARBA00022722"/>
    </source>
</evidence>
<dbReference type="Gene3D" id="1.10.340.70">
    <property type="match status" value="1"/>
</dbReference>
<dbReference type="GO" id="GO:0003964">
    <property type="term" value="F:RNA-directed DNA polymerase activity"/>
    <property type="evidence" value="ECO:0007669"/>
    <property type="project" value="UniProtKB-KW"/>
</dbReference>
<dbReference type="Pfam" id="PF08284">
    <property type="entry name" value="RVP_2"/>
    <property type="match status" value="1"/>
</dbReference>
<evidence type="ECO:0000256" key="8">
    <source>
        <dbReference type="ARBA" id="ARBA00022918"/>
    </source>
</evidence>
<keyword evidence="9" id="KW-0511">Multifunctional enzyme</keyword>
<dbReference type="Pfam" id="PF00078">
    <property type="entry name" value="RVT_1"/>
    <property type="match status" value="1"/>
</dbReference>
<keyword evidence="5" id="KW-0540">Nuclease</keyword>
<dbReference type="CDD" id="cd09274">
    <property type="entry name" value="RNase_HI_RT_Ty3"/>
    <property type="match status" value="1"/>
</dbReference>
<name>A0A6J1DN22_MOMCH</name>
<evidence type="ECO:0000313" key="13">
    <source>
        <dbReference type="Proteomes" id="UP000504603"/>
    </source>
</evidence>
<dbReference type="PROSITE" id="PS50878">
    <property type="entry name" value="RT_POL"/>
    <property type="match status" value="1"/>
</dbReference>
<keyword evidence="2" id="KW-0645">Protease</keyword>